<dbReference type="GO" id="GO:0016929">
    <property type="term" value="F:deSUMOylase activity"/>
    <property type="evidence" value="ECO:0007669"/>
    <property type="project" value="TreeGrafter"/>
</dbReference>
<evidence type="ECO:0000259" key="7">
    <source>
        <dbReference type="PROSITE" id="PS50600"/>
    </source>
</evidence>
<accession>A0A177ADT3</accession>
<dbReference type="SUPFAM" id="SSF54001">
    <property type="entry name" value="Cysteine proteinases"/>
    <property type="match status" value="1"/>
</dbReference>
<evidence type="ECO:0000256" key="4">
    <source>
        <dbReference type="ARBA" id="ARBA00022807"/>
    </source>
</evidence>
<feature type="region of interest" description="Disordered" evidence="6">
    <location>
        <begin position="158"/>
        <end position="243"/>
    </location>
</feature>
<proteinExistence type="inferred from homology"/>
<feature type="region of interest" description="Disordered" evidence="6">
    <location>
        <begin position="343"/>
        <end position="404"/>
    </location>
</feature>
<evidence type="ECO:0000256" key="5">
    <source>
        <dbReference type="SAM" id="Coils"/>
    </source>
</evidence>
<dbReference type="InterPro" id="IPR038765">
    <property type="entry name" value="Papain-like_cys_pep_sf"/>
</dbReference>
<dbReference type="GO" id="GO:0005634">
    <property type="term" value="C:nucleus"/>
    <property type="evidence" value="ECO:0007669"/>
    <property type="project" value="TreeGrafter"/>
</dbReference>
<dbReference type="Proteomes" id="UP000077154">
    <property type="component" value="Unassembled WGS sequence"/>
</dbReference>
<dbReference type="Gene3D" id="3.40.395.10">
    <property type="entry name" value="Adenoviral Proteinase, Chain A"/>
    <property type="match status" value="1"/>
</dbReference>
<dbReference type="Pfam" id="PF02902">
    <property type="entry name" value="Peptidase_C48"/>
    <property type="match status" value="1"/>
</dbReference>
<keyword evidence="2" id="KW-0645">Protease</keyword>
<dbReference type="OrthoDB" id="1939479at2759"/>
<keyword evidence="3" id="KW-0378">Hydrolase</keyword>
<evidence type="ECO:0000256" key="2">
    <source>
        <dbReference type="ARBA" id="ARBA00022670"/>
    </source>
</evidence>
<evidence type="ECO:0000256" key="1">
    <source>
        <dbReference type="ARBA" id="ARBA00005234"/>
    </source>
</evidence>
<gene>
    <name evidence="8" type="ORF">VC83_04424</name>
</gene>
<reference evidence="8" key="1">
    <citation type="submission" date="2016-03" db="EMBL/GenBank/DDBJ databases">
        <title>Updated assembly of Pseudogymnoascus destructans, the fungus causing white-nose syndrome of bats.</title>
        <authorList>
            <person name="Palmer J.M."/>
            <person name="Drees K.P."/>
            <person name="Foster J.T."/>
            <person name="Lindner D.L."/>
        </authorList>
    </citation>
    <scope>NUCLEOTIDE SEQUENCE [LARGE SCALE GENOMIC DNA]</scope>
    <source>
        <strain evidence="8">20631-21</strain>
    </source>
</reference>
<feature type="coiled-coil region" evidence="5">
    <location>
        <begin position="517"/>
        <end position="544"/>
    </location>
</feature>
<dbReference type="PANTHER" id="PTHR12606">
    <property type="entry name" value="SENTRIN/SUMO-SPECIFIC PROTEASE"/>
    <property type="match status" value="1"/>
</dbReference>
<protein>
    <recommendedName>
        <fullName evidence="7">Ubiquitin-like protease family profile domain-containing protein</fullName>
    </recommendedName>
</protein>
<dbReference type="EMBL" id="KV441394">
    <property type="protein sequence ID" value="OAF59431.1"/>
    <property type="molecule type" value="Genomic_DNA"/>
</dbReference>
<sequence>MALLSSPMDWEPTHRGDYTPAWQPPMSGRCVAVANERDHPDWVPPMPGAFVDTPPRRNEVGLRCGGGFHSPSRKRTAERAQFEDHPQYVEGSAGVPGIQPIIDGPATMKLRYFITAVCWFAGITWASAQWTFRKARRVQVTEIRRVAADGYMSIKRRATEVMGPSAPTVEELTHQRRAQTAPRQSLRQLPRNLRRSQREPTNIPASAQFRSGKSSREHTAPQNTTGAQPLGPPSPPASPLMAAGMPILDTQAPAMDRSLRVDDMPDEDSFEERRKESRLYLERNRPKSLDEMIALENARKRRTHDEMAQKQVEEEKLQKTARKDFERIASVKAQQEAAKEAERLVQEMARPTTRQRASLAKTLTRPRVQLASPQSSEQEAEDEAESSEGAEQGAGYGAQTPAQRLARTIGKQQANKPEKLAQQAVRSILKRNHQHEAQDEPLPSIQVPMAPSEEVQKARDESYVDYFLMPEVYEEAKVLEAGVQVGLKSLALESSSEHAEWKTEDDKRRKKAFEDYTRMAAEELARAQAVAEKLAREIAEEEAAREPHTGRRRLQTKLVQLSDEWQVKVDQAMRKGEGVTLATTLDGTQLVKRDFITALGHAAWLNDNIINSYVDMVVEHANKKAGRNQRDKTPKVVAQSSFFYKKIRDDGPQSVSRWMRRKRAAGKNLLDVETMLIPVNNASHWTMIVVSPRARTIEYLDSFGGSKDVFIRNTKAWLAIELGSAWNEDDWRVLNTQSASQHNGYDCGVFAVTNAECVVGGVTTTSYDGDDMTMQRRRIAAVLLNGGFGGDLEAAEDM</sequence>
<keyword evidence="5" id="KW-0175">Coiled coil</keyword>
<dbReference type="VEuPathDB" id="FungiDB:GMDG_01877"/>
<feature type="domain" description="Ubiquitin-like protease family profile" evidence="7">
    <location>
        <begin position="588"/>
        <end position="758"/>
    </location>
</feature>
<feature type="compositionally biased region" description="Acidic residues" evidence="6">
    <location>
        <begin position="378"/>
        <end position="388"/>
    </location>
</feature>
<name>A0A177ADT3_9PEZI</name>
<dbReference type="GeneID" id="36287495"/>
<feature type="compositionally biased region" description="Polar residues" evidence="6">
    <location>
        <begin position="199"/>
        <end position="212"/>
    </location>
</feature>
<dbReference type="InterPro" id="IPR003653">
    <property type="entry name" value="Peptidase_C48_C"/>
</dbReference>
<dbReference type="GO" id="GO:0016926">
    <property type="term" value="P:protein desumoylation"/>
    <property type="evidence" value="ECO:0007669"/>
    <property type="project" value="TreeGrafter"/>
</dbReference>
<feature type="region of interest" description="Disordered" evidence="6">
    <location>
        <begin position="1"/>
        <end position="21"/>
    </location>
</feature>
<dbReference type="RefSeq" id="XP_024324714.1">
    <property type="nucleotide sequence ID" value="XM_024468056.1"/>
</dbReference>
<dbReference type="AlphaFoldDB" id="A0A177ADT3"/>
<dbReference type="eggNOG" id="KOG0778">
    <property type="taxonomic scope" value="Eukaryota"/>
</dbReference>
<evidence type="ECO:0000313" key="8">
    <source>
        <dbReference type="EMBL" id="OAF59431.1"/>
    </source>
</evidence>
<comment type="similarity">
    <text evidence="1">Belongs to the peptidase C48 family.</text>
</comment>
<keyword evidence="4" id="KW-0788">Thiol protease</keyword>
<dbReference type="GO" id="GO:0006508">
    <property type="term" value="P:proteolysis"/>
    <property type="evidence" value="ECO:0007669"/>
    <property type="project" value="UniProtKB-KW"/>
</dbReference>
<evidence type="ECO:0000256" key="3">
    <source>
        <dbReference type="ARBA" id="ARBA00022801"/>
    </source>
</evidence>
<dbReference type="PROSITE" id="PS50600">
    <property type="entry name" value="ULP_PROTEASE"/>
    <property type="match status" value="1"/>
</dbReference>
<dbReference type="PANTHER" id="PTHR12606:SF141">
    <property type="entry name" value="GH15225P-RELATED"/>
    <property type="match status" value="1"/>
</dbReference>
<feature type="compositionally biased region" description="Low complexity" evidence="6">
    <location>
        <begin position="389"/>
        <end position="399"/>
    </location>
</feature>
<organism evidence="8">
    <name type="scientific">Pseudogymnoascus destructans</name>
    <dbReference type="NCBI Taxonomy" id="655981"/>
    <lineage>
        <taxon>Eukaryota</taxon>
        <taxon>Fungi</taxon>
        <taxon>Dikarya</taxon>
        <taxon>Ascomycota</taxon>
        <taxon>Pezizomycotina</taxon>
        <taxon>Leotiomycetes</taxon>
        <taxon>Thelebolales</taxon>
        <taxon>Thelebolaceae</taxon>
        <taxon>Pseudogymnoascus</taxon>
    </lineage>
</organism>
<evidence type="ECO:0000256" key="6">
    <source>
        <dbReference type="SAM" id="MobiDB-lite"/>
    </source>
</evidence>